<gene>
    <name evidence="2" type="ORF">GIB67_011577</name>
</gene>
<name>A0A7J7NML4_9MAGN</name>
<dbReference type="PANTHER" id="PTHR33566">
    <property type="entry name" value="EN/SPM-LIKE TRANSPOSON-RELATED"/>
    <property type="match status" value="1"/>
</dbReference>
<proteinExistence type="predicted"/>
<protein>
    <submittedName>
        <fullName evidence="2">Uncharacterized protein</fullName>
    </submittedName>
</protein>
<feature type="compositionally biased region" description="Acidic residues" evidence="1">
    <location>
        <begin position="210"/>
        <end position="221"/>
    </location>
</feature>
<feature type="compositionally biased region" description="Basic and acidic residues" evidence="1">
    <location>
        <begin position="196"/>
        <end position="209"/>
    </location>
</feature>
<reference evidence="2 3" key="1">
    <citation type="journal article" date="2020" name="IScience">
        <title>Genome Sequencing of the Endangered Kingdonia uniflora (Circaeasteraceae, Ranunculales) Reveals Potential Mechanisms of Evolutionary Specialization.</title>
        <authorList>
            <person name="Sun Y."/>
            <person name="Deng T."/>
            <person name="Zhang A."/>
            <person name="Moore M.J."/>
            <person name="Landis J.B."/>
            <person name="Lin N."/>
            <person name="Zhang H."/>
            <person name="Zhang X."/>
            <person name="Huang J."/>
            <person name="Zhang X."/>
            <person name="Sun H."/>
            <person name="Wang H."/>
        </authorList>
    </citation>
    <scope>NUCLEOTIDE SEQUENCE [LARGE SCALE GENOMIC DNA]</scope>
    <source>
        <strain evidence="2">TB1705</strain>
        <tissue evidence="2">Leaf</tissue>
    </source>
</reference>
<dbReference type="Proteomes" id="UP000541444">
    <property type="component" value="Unassembled WGS sequence"/>
</dbReference>
<feature type="region of interest" description="Disordered" evidence="1">
    <location>
        <begin position="189"/>
        <end position="228"/>
    </location>
</feature>
<accession>A0A7J7NML4</accession>
<dbReference type="PANTHER" id="PTHR33566:SF6">
    <property type="entry name" value="PROTEIN DEFECTIVE IN MERISTEM SILENCING 3"/>
    <property type="match status" value="1"/>
</dbReference>
<keyword evidence="3" id="KW-1185">Reference proteome</keyword>
<dbReference type="OrthoDB" id="1639189at2759"/>
<evidence type="ECO:0000313" key="3">
    <source>
        <dbReference type="Proteomes" id="UP000541444"/>
    </source>
</evidence>
<comment type="caution">
    <text evidence="2">The sequence shown here is derived from an EMBL/GenBank/DDBJ whole genome shotgun (WGS) entry which is preliminary data.</text>
</comment>
<dbReference type="EMBL" id="JACGCM010000704">
    <property type="protein sequence ID" value="KAF6168192.1"/>
    <property type="molecule type" value="Genomic_DNA"/>
</dbReference>
<sequence length="268" mass="31036">MPIEFAKDVVGIITTLGKVGGLDTMMAIACKTLKGFKALETYDKEGRINKSTGLHMLGSSIGRHMDGRYVVICLEELRQELSFEVWNWFQNRRYATKSKLVQSLGKLSVSSPPWDDSVPMRNKLRMDWPIAREIMKYKEMDVNHLCENIVGDLLRWKVLKEILQDMEELEWECSVEQFRVAPSAVKLSEEEATDMDVDHEPQASDREGNGEEEEDVEEGEETCYKEAPETNEILSFKKKYDIPRDIRLEEYQYEIIDQEIPLNGILVY</sequence>
<dbReference type="AlphaFoldDB" id="A0A7J7NML4"/>
<organism evidence="2 3">
    <name type="scientific">Kingdonia uniflora</name>
    <dbReference type="NCBI Taxonomy" id="39325"/>
    <lineage>
        <taxon>Eukaryota</taxon>
        <taxon>Viridiplantae</taxon>
        <taxon>Streptophyta</taxon>
        <taxon>Embryophyta</taxon>
        <taxon>Tracheophyta</taxon>
        <taxon>Spermatophyta</taxon>
        <taxon>Magnoliopsida</taxon>
        <taxon>Ranunculales</taxon>
        <taxon>Circaeasteraceae</taxon>
        <taxon>Kingdonia</taxon>
    </lineage>
</organism>
<evidence type="ECO:0000313" key="2">
    <source>
        <dbReference type="EMBL" id="KAF6168192.1"/>
    </source>
</evidence>
<evidence type="ECO:0000256" key="1">
    <source>
        <dbReference type="SAM" id="MobiDB-lite"/>
    </source>
</evidence>